<keyword evidence="3" id="KW-1185">Reference proteome</keyword>
<reference evidence="3" key="1">
    <citation type="submission" date="2016-10" db="EMBL/GenBank/DDBJ databases">
        <authorList>
            <person name="Varghese N."/>
            <person name="Submissions S."/>
        </authorList>
    </citation>
    <scope>NUCLEOTIDE SEQUENCE [LARGE SCALE GENOMIC DNA]</scope>
    <source>
        <strain evidence="3">DSM 217</strain>
    </source>
</reference>
<feature type="transmembrane region" description="Helical" evidence="1">
    <location>
        <begin position="139"/>
        <end position="156"/>
    </location>
</feature>
<proteinExistence type="predicted"/>
<protein>
    <submittedName>
        <fullName evidence="2">Uncharacterized protein</fullName>
    </submittedName>
</protein>
<name>A0A1H2WQ43_THIRO</name>
<feature type="transmembrane region" description="Helical" evidence="1">
    <location>
        <begin position="161"/>
        <end position="180"/>
    </location>
</feature>
<dbReference type="EMBL" id="FNNZ01000009">
    <property type="protein sequence ID" value="SDW82109.1"/>
    <property type="molecule type" value="Genomic_DNA"/>
</dbReference>
<feature type="transmembrane region" description="Helical" evidence="1">
    <location>
        <begin position="115"/>
        <end position="133"/>
    </location>
</feature>
<keyword evidence="1" id="KW-1133">Transmembrane helix</keyword>
<keyword evidence="1" id="KW-0472">Membrane</keyword>
<feature type="transmembrane region" description="Helical" evidence="1">
    <location>
        <begin position="51"/>
        <end position="71"/>
    </location>
</feature>
<evidence type="ECO:0000313" key="2">
    <source>
        <dbReference type="EMBL" id="SDW82109.1"/>
    </source>
</evidence>
<feature type="transmembrane region" description="Helical" evidence="1">
    <location>
        <begin position="83"/>
        <end position="103"/>
    </location>
</feature>
<dbReference type="AlphaFoldDB" id="A0A1H2WQ43"/>
<keyword evidence="1" id="KW-0812">Transmembrane</keyword>
<evidence type="ECO:0000313" key="3">
    <source>
        <dbReference type="Proteomes" id="UP000198816"/>
    </source>
</evidence>
<feature type="transmembrane region" description="Helical" evidence="1">
    <location>
        <begin position="27"/>
        <end position="44"/>
    </location>
</feature>
<organism evidence="2 3">
    <name type="scientific">Thiocapsa roseopersicina</name>
    <dbReference type="NCBI Taxonomy" id="1058"/>
    <lineage>
        <taxon>Bacteria</taxon>
        <taxon>Pseudomonadati</taxon>
        <taxon>Pseudomonadota</taxon>
        <taxon>Gammaproteobacteria</taxon>
        <taxon>Chromatiales</taxon>
        <taxon>Chromatiaceae</taxon>
        <taxon>Thiocapsa</taxon>
    </lineage>
</organism>
<sequence length="187" mass="20271">MSNANQPSLTQPDAGQRSGLVRLMLEQWPYVLLFVAVIAGVAFTDMRLEFALLYWQILIPVFGLVALAIGWSSAGEDTKDRTAFALKTILHWGALFVLVWILYLPQLKDVLNAELTGLQIIFLLGLTAFLSGVHGNPRMSVVGVFLIVSGIVVAFLDDAALMMSVLAVAVLVGLIVWQKLTGGKSSD</sequence>
<dbReference type="OrthoDB" id="5772252at2"/>
<gene>
    <name evidence="2" type="ORF">SAMN05421783_10944</name>
</gene>
<dbReference type="RefSeq" id="WP_093031508.1">
    <property type="nucleotide sequence ID" value="NZ_FNNZ01000009.1"/>
</dbReference>
<accession>A0A1H2WQ43</accession>
<evidence type="ECO:0000256" key="1">
    <source>
        <dbReference type="SAM" id="Phobius"/>
    </source>
</evidence>
<dbReference type="Proteomes" id="UP000198816">
    <property type="component" value="Unassembled WGS sequence"/>
</dbReference>